<evidence type="ECO:0000313" key="1">
    <source>
        <dbReference type="EMBL" id="ESA19095.1"/>
    </source>
</evidence>
<dbReference type="HOGENOM" id="CLU_3033502_0_0_1"/>
<reference evidence="1" key="1">
    <citation type="submission" date="2013-07" db="EMBL/GenBank/DDBJ databases">
        <title>The genome of an arbuscular mycorrhizal fungus provides insights into the evolution of the oldest plant symbiosis.</title>
        <authorList>
            <consortium name="DOE Joint Genome Institute"/>
            <person name="Tisserant E."/>
            <person name="Malbreil M."/>
            <person name="Kuo A."/>
            <person name="Kohler A."/>
            <person name="Symeonidi A."/>
            <person name="Balestrini R."/>
            <person name="Charron P."/>
            <person name="Duensing N."/>
            <person name="Frei-dit-Frey N."/>
            <person name="Gianinazzi-Pearson V."/>
            <person name="Gilbert B."/>
            <person name="Handa Y."/>
            <person name="Hijri M."/>
            <person name="Kaul R."/>
            <person name="Kawaguchi M."/>
            <person name="Krajinski F."/>
            <person name="Lammers P."/>
            <person name="Lapierre D."/>
            <person name="Masclaux F.G."/>
            <person name="Murat C."/>
            <person name="Morin E."/>
            <person name="Ndikumana S."/>
            <person name="Pagni M."/>
            <person name="Petitpierre D."/>
            <person name="Requena N."/>
            <person name="Rosikiewicz P."/>
            <person name="Riley R."/>
            <person name="Saito K."/>
            <person name="San Clemente H."/>
            <person name="Shapiro H."/>
            <person name="van Tuinen D."/>
            <person name="Becard G."/>
            <person name="Bonfante P."/>
            <person name="Paszkowski U."/>
            <person name="Shachar-Hill Y."/>
            <person name="Young J.P."/>
            <person name="Sanders I.R."/>
            <person name="Henrissat B."/>
            <person name="Rensing S.A."/>
            <person name="Grigoriev I.V."/>
            <person name="Corradi N."/>
            <person name="Roux C."/>
            <person name="Martin F."/>
        </authorList>
    </citation>
    <scope>NUCLEOTIDE SEQUENCE</scope>
    <source>
        <strain evidence="1">DAOM 197198</strain>
    </source>
</reference>
<organism evidence="1">
    <name type="scientific">Rhizophagus irregularis (strain DAOM 181602 / DAOM 197198 / MUCL 43194)</name>
    <name type="common">Arbuscular mycorrhizal fungus</name>
    <name type="synonym">Glomus intraradices</name>
    <dbReference type="NCBI Taxonomy" id="747089"/>
    <lineage>
        <taxon>Eukaryota</taxon>
        <taxon>Fungi</taxon>
        <taxon>Fungi incertae sedis</taxon>
        <taxon>Mucoromycota</taxon>
        <taxon>Glomeromycotina</taxon>
        <taxon>Glomeromycetes</taxon>
        <taxon>Glomerales</taxon>
        <taxon>Glomeraceae</taxon>
        <taxon>Rhizophagus</taxon>
    </lineage>
</organism>
<name>U9UFE6_RHIID</name>
<accession>U9UFE6</accession>
<sequence length="55" mass="6241">MGYGDWKGSEGYSIELAGYHQIGRPPKGVIQTPCFHKLIIHSLKSIEIVTVKYFF</sequence>
<dbReference type="AlphaFoldDB" id="U9UFE6"/>
<gene>
    <name evidence="1" type="ORF">GLOINDRAFT_19965</name>
</gene>
<dbReference type="EMBL" id="KI278581">
    <property type="protein sequence ID" value="ESA19095.1"/>
    <property type="molecule type" value="Genomic_DNA"/>
</dbReference>
<protein>
    <submittedName>
        <fullName evidence="1">Uncharacterized protein</fullName>
    </submittedName>
</protein>
<proteinExistence type="predicted"/>